<dbReference type="Pfam" id="PF05521">
    <property type="entry name" value="Phage_HCP"/>
    <property type="match status" value="1"/>
</dbReference>
<dbReference type="AlphaFoldDB" id="A0A073JA38"/>
<sequence length="112" mass="12310">MKLPRLNRQLILETPVRVSDGAGGYAQSWTVLGVLWAQVLPRTGREAAAGPVAVSRVSYRIIVRGAPEGHPERPAAEQRFRDGARVFRITAVAEHDPEGRYLTCFADEEVAT</sequence>
<reference evidence="1 2" key="1">
    <citation type="submission" date="2014-01" db="EMBL/GenBank/DDBJ databases">
        <title>Sulfitobacter sp. H3 (MCCC 1A00686) Genome Sequencing.</title>
        <authorList>
            <person name="Lai Q."/>
            <person name="Hong Z."/>
        </authorList>
    </citation>
    <scope>NUCLEOTIDE SEQUENCE [LARGE SCALE GENOMIC DNA]</scope>
    <source>
        <strain evidence="1 2">H3</strain>
    </source>
</reference>
<dbReference type="Gene3D" id="2.40.10.270">
    <property type="entry name" value="Bacteriophage SPP1 head-tail adaptor protein"/>
    <property type="match status" value="1"/>
</dbReference>
<gene>
    <name evidence="1" type="ORF">SUH3_05960</name>
</gene>
<dbReference type="GeneID" id="68869710"/>
<dbReference type="InterPro" id="IPR008767">
    <property type="entry name" value="Phage_SPP1_head-tail_adaptor"/>
</dbReference>
<dbReference type="EMBL" id="JAMD01000012">
    <property type="protein sequence ID" value="KEJ94572.1"/>
    <property type="molecule type" value="Genomic_DNA"/>
</dbReference>
<dbReference type="OrthoDB" id="7570189at2"/>
<name>A0A073JA38_9RHOB</name>
<organism evidence="1 2">
    <name type="scientific">Pseudosulfitobacter pseudonitzschiae</name>
    <dbReference type="NCBI Taxonomy" id="1402135"/>
    <lineage>
        <taxon>Bacteria</taxon>
        <taxon>Pseudomonadati</taxon>
        <taxon>Pseudomonadota</taxon>
        <taxon>Alphaproteobacteria</taxon>
        <taxon>Rhodobacterales</taxon>
        <taxon>Roseobacteraceae</taxon>
        <taxon>Pseudosulfitobacter</taxon>
    </lineage>
</organism>
<dbReference type="RefSeq" id="WP_037929321.1">
    <property type="nucleotide sequence ID" value="NZ_CP054599.1"/>
</dbReference>
<proteinExistence type="predicted"/>
<accession>A0A073JA38</accession>
<evidence type="ECO:0000313" key="1">
    <source>
        <dbReference type="EMBL" id="KEJ94572.1"/>
    </source>
</evidence>
<comment type="caution">
    <text evidence="1">The sequence shown here is derived from an EMBL/GenBank/DDBJ whole genome shotgun (WGS) entry which is preliminary data.</text>
</comment>
<protein>
    <submittedName>
        <fullName evidence="1">Tail protein</fullName>
    </submittedName>
</protein>
<dbReference type="Proteomes" id="UP000027746">
    <property type="component" value="Unassembled WGS sequence"/>
</dbReference>
<evidence type="ECO:0000313" key="2">
    <source>
        <dbReference type="Proteomes" id="UP000027746"/>
    </source>
</evidence>
<keyword evidence="2" id="KW-1185">Reference proteome</keyword>
<dbReference type="InterPro" id="IPR038666">
    <property type="entry name" value="SSP1_head-tail_sf"/>
</dbReference>